<protein>
    <submittedName>
        <fullName evidence="1">Uncharacterized protein</fullName>
    </submittedName>
</protein>
<sequence length="122" mass="13882">MGYAFCDAVISFYKRLELALPLLMKHLVTISLVFFSLTHLAKAERVEGLRVLNEYCNEHKISANATEKDAVRLNEHRNPYLLSYTSLALIGTQTPFKVAKYLSVNQIITDLTIRKKPKNNSP</sequence>
<organism evidence="1 2">
    <name type="scientific">Pedobacter paludis</name>
    <dbReference type="NCBI Taxonomy" id="2203212"/>
    <lineage>
        <taxon>Bacteria</taxon>
        <taxon>Pseudomonadati</taxon>
        <taxon>Bacteroidota</taxon>
        <taxon>Sphingobacteriia</taxon>
        <taxon>Sphingobacteriales</taxon>
        <taxon>Sphingobacteriaceae</taxon>
        <taxon>Pedobacter</taxon>
    </lineage>
</organism>
<name>A0A317EVJ8_9SPHI</name>
<dbReference type="AlphaFoldDB" id="A0A317EVJ8"/>
<evidence type="ECO:0000313" key="1">
    <source>
        <dbReference type="EMBL" id="PWS30980.1"/>
    </source>
</evidence>
<gene>
    <name evidence="1" type="ORF">DF947_15375</name>
</gene>
<proteinExistence type="predicted"/>
<accession>A0A317EVJ8</accession>
<reference evidence="2" key="1">
    <citation type="submission" date="2018-05" db="EMBL/GenBank/DDBJ databases">
        <title>Pedobacter paludis sp. nov., isolated from wetland soil.</title>
        <authorList>
            <person name="Zhang Y."/>
        </authorList>
    </citation>
    <scope>NUCLEOTIDE SEQUENCE [LARGE SCALE GENOMIC DNA]</scope>
    <source>
        <strain evidence="2">R-8</strain>
    </source>
</reference>
<dbReference type="EMBL" id="QGNY01000005">
    <property type="protein sequence ID" value="PWS30980.1"/>
    <property type="molecule type" value="Genomic_DNA"/>
</dbReference>
<keyword evidence="2" id="KW-1185">Reference proteome</keyword>
<dbReference type="Proteomes" id="UP000245391">
    <property type="component" value="Unassembled WGS sequence"/>
</dbReference>
<evidence type="ECO:0000313" key="2">
    <source>
        <dbReference type="Proteomes" id="UP000245391"/>
    </source>
</evidence>
<comment type="caution">
    <text evidence="1">The sequence shown here is derived from an EMBL/GenBank/DDBJ whole genome shotgun (WGS) entry which is preliminary data.</text>
</comment>